<proteinExistence type="predicted"/>
<reference evidence="2" key="1">
    <citation type="journal article" date="2019" name="Sci. Rep.">
        <title>Draft genome of Tanacetum cinerariifolium, the natural source of mosquito coil.</title>
        <authorList>
            <person name="Yamashiro T."/>
            <person name="Shiraishi A."/>
            <person name="Satake H."/>
            <person name="Nakayama K."/>
        </authorList>
    </citation>
    <scope>NUCLEOTIDE SEQUENCE</scope>
</reference>
<feature type="non-terminal residue" evidence="2">
    <location>
        <position position="1"/>
    </location>
</feature>
<feature type="compositionally biased region" description="Pro residues" evidence="1">
    <location>
        <begin position="45"/>
        <end position="55"/>
    </location>
</feature>
<feature type="region of interest" description="Disordered" evidence="1">
    <location>
        <begin position="1"/>
        <end position="55"/>
    </location>
</feature>
<gene>
    <name evidence="2" type="ORF">Tci_929379</name>
</gene>
<dbReference type="AlphaFoldDB" id="A0A699XG68"/>
<accession>A0A699XG68</accession>
<name>A0A699XG68_TANCI</name>
<comment type="caution">
    <text evidence="2">The sequence shown here is derived from an EMBL/GenBank/DDBJ whole genome shotgun (WGS) entry which is preliminary data.</text>
</comment>
<dbReference type="EMBL" id="BKCJ011840702">
    <property type="protein sequence ID" value="GFD57410.1"/>
    <property type="molecule type" value="Genomic_DNA"/>
</dbReference>
<sequence>GLEKSPSGPSRLPKLENALPRPPGSDEVRLPSRPPPEDEGCCPAAPWPPWSSPPL</sequence>
<organism evidence="2">
    <name type="scientific">Tanacetum cinerariifolium</name>
    <name type="common">Dalmatian daisy</name>
    <name type="synonym">Chrysanthemum cinerariifolium</name>
    <dbReference type="NCBI Taxonomy" id="118510"/>
    <lineage>
        <taxon>Eukaryota</taxon>
        <taxon>Viridiplantae</taxon>
        <taxon>Streptophyta</taxon>
        <taxon>Embryophyta</taxon>
        <taxon>Tracheophyta</taxon>
        <taxon>Spermatophyta</taxon>
        <taxon>Magnoliopsida</taxon>
        <taxon>eudicotyledons</taxon>
        <taxon>Gunneridae</taxon>
        <taxon>Pentapetalae</taxon>
        <taxon>asterids</taxon>
        <taxon>campanulids</taxon>
        <taxon>Asterales</taxon>
        <taxon>Asteraceae</taxon>
        <taxon>Asteroideae</taxon>
        <taxon>Anthemideae</taxon>
        <taxon>Anthemidinae</taxon>
        <taxon>Tanacetum</taxon>
    </lineage>
</organism>
<protein>
    <submittedName>
        <fullName evidence="2">Uncharacterized protein</fullName>
    </submittedName>
</protein>
<evidence type="ECO:0000313" key="2">
    <source>
        <dbReference type="EMBL" id="GFD57410.1"/>
    </source>
</evidence>
<evidence type="ECO:0000256" key="1">
    <source>
        <dbReference type="SAM" id="MobiDB-lite"/>
    </source>
</evidence>